<name>A0ABT8T2F2_9HYPH</name>
<keyword evidence="5" id="KW-0548">Nucleotidyltransferase</keyword>
<keyword evidence="3" id="KW-1133">Transmembrane helix</keyword>
<dbReference type="SUPFAM" id="SSF55073">
    <property type="entry name" value="Nucleotide cyclase"/>
    <property type="match status" value="1"/>
</dbReference>
<dbReference type="InterPro" id="IPR050469">
    <property type="entry name" value="Diguanylate_Cyclase"/>
</dbReference>
<keyword evidence="3" id="KW-0812">Transmembrane</keyword>
<sequence length="400" mass="44731">MRDNERLFEPNDVQNRSLIDKYLQARDRIWRFSSKIEDHYIAHTARIKLRPSLIGFGVCLLLFNLGVFWDNYVKPEILYFALAIRIIGVTIPCLCVGWLLFFWKNYRLHDWLLSASMLLIACAINSLALMREAPANHKAFLVSLLLIVCNIILQLRTLPAVFTSVGISAITTAFMWPVLTTTSPGYWQAVSYMYITAVITLLANTRLDSTMRRLYLMMLKDQIRHDEISRENEELSAFSYTDPLTGIANRRRMEQALRTAWTGAEANGSPLALLLIDIDHFKRFNDTYGHPAGDACLQLVARTIAGQVRHMTDLTARMGGEEFAVLMPGADENVAELIASRIHSALVNAQAGQTHSVTASIGIASCTPQEGSTIEELVSSADKALYMAKNGGRNQTVMAA</sequence>
<dbReference type="PANTHER" id="PTHR45138">
    <property type="entry name" value="REGULATORY COMPONENTS OF SENSORY TRANSDUCTION SYSTEM"/>
    <property type="match status" value="1"/>
</dbReference>
<keyword evidence="6" id="KW-1185">Reference proteome</keyword>
<organism evidence="5 6">
    <name type="scientific">Rhizobium oryzicola</name>
    <dbReference type="NCBI Taxonomy" id="1232668"/>
    <lineage>
        <taxon>Bacteria</taxon>
        <taxon>Pseudomonadati</taxon>
        <taxon>Pseudomonadota</taxon>
        <taxon>Alphaproteobacteria</taxon>
        <taxon>Hyphomicrobiales</taxon>
        <taxon>Rhizobiaceae</taxon>
        <taxon>Rhizobium/Agrobacterium group</taxon>
        <taxon>Rhizobium</taxon>
    </lineage>
</organism>
<evidence type="ECO:0000313" key="6">
    <source>
        <dbReference type="Proteomes" id="UP001169006"/>
    </source>
</evidence>
<dbReference type="CDD" id="cd01949">
    <property type="entry name" value="GGDEF"/>
    <property type="match status" value="1"/>
</dbReference>
<evidence type="ECO:0000313" key="5">
    <source>
        <dbReference type="EMBL" id="MDO1584361.1"/>
    </source>
</evidence>
<reference evidence="5" key="1">
    <citation type="journal article" date="2015" name="Int. J. Syst. Evol. Microbiol.">
        <title>Rhizobium oryzicola sp. nov., potential plant-growth-promoting endophytic bacteria isolated from rice roots.</title>
        <authorList>
            <person name="Zhang X.X."/>
            <person name="Gao J.S."/>
            <person name="Cao Y.H."/>
            <person name="Sheirdil R.A."/>
            <person name="Wang X.C."/>
            <person name="Zhang L."/>
        </authorList>
    </citation>
    <scope>NUCLEOTIDE SEQUENCE</scope>
    <source>
        <strain evidence="5">05753</strain>
    </source>
</reference>
<dbReference type="EC" id="2.7.7.65" evidence="1"/>
<dbReference type="SMART" id="SM00267">
    <property type="entry name" value="GGDEF"/>
    <property type="match status" value="1"/>
</dbReference>
<gene>
    <name evidence="5" type="ORF">Q2T52_19920</name>
</gene>
<feature type="transmembrane region" description="Helical" evidence="3">
    <location>
        <begin position="53"/>
        <end position="72"/>
    </location>
</feature>
<keyword evidence="3" id="KW-0472">Membrane</keyword>
<evidence type="ECO:0000259" key="4">
    <source>
        <dbReference type="PROSITE" id="PS50887"/>
    </source>
</evidence>
<feature type="transmembrane region" description="Helical" evidence="3">
    <location>
        <begin position="110"/>
        <end position="129"/>
    </location>
</feature>
<feature type="transmembrane region" description="Helical" evidence="3">
    <location>
        <begin position="135"/>
        <end position="153"/>
    </location>
</feature>
<evidence type="ECO:0000256" key="1">
    <source>
        <dbReference type="ARBA" id="ARBA00012528"/>
    </source>
</evidence>
<dbReference type="PANTHER" id="PTHR45138:SF9">
    <property type="entry name" value="DIGUANYLATE CYCLASE DGCM-RELATED"/>
    <property type="match status" value="1"/>
</dbReference>
<accession>A0ABT8T2F2</accession>
<keyword evidence="5" id="KW-0808">Transferase</keyword>
<dbReference type="InterPro" id="IPR029787">
    <property type="entry name" value="Nucleotide_cyclase"/>
</dbReference>
<feature type="domain" description="GGDEF" evidence="4">
    <location>
        <begin position="269"/>
        <end position="400"/>
    </location>
</feature>
<proteinExistence type="predicted"/>
<evidence type="ECO:0000256" key="3">
    <source>
        <dbReference type="SAM" id="Phobius"/>
    </source>
</evidence>
<feature type="transmembrane region" description="Helical" evidence="3">
    <location>
        <begin position="185"/>
        <end position="203"/>
    </location>
</feature>
<dbReference type="InterPro" id="IPR000160">
    <property type="entry name" value="GGDEF_dom"/>
</dbReference>
<reference evidence="5" key="2">
    <citation type="submission" date="2023-07" db="EMBL/GenBank/DDBJ databases">
        <authorList>
            <person name="Sun H."/>
        </authorList>
    </citation>
    <scope>NUCLEOTIDE SEQUENCE</scope>
    <source>
        <strain evidence="5">05753</strain>
    </source>
</reference>
<comment type="catalytic activity">
    <reaction evidence="2">
        <text>2 GTP = 3',3'-c-di-GMP + 2 diphosphate</text>
        <dbReference type="Rhea" id="RHEA:24898"/>
        <dbReference type="ChEBI" id="CHEBI:33019"/>
        <dbReference type="ChEBI" id="CHEBI:37565"/>
        <dbReference type="ChEBI" id="CHEBI:58805"/>
        <dbReference type="EC" id="2.7.7.65"/>
    </reaction>
</comment>
<feature type="transmembrane region" description="Helical" evidence="3">
    <location>
        <begin position="160"/>
        <end position="179"/>
    </location>
</feature>
<evidence type="ECO:0000256" key="2">
    <source>
        <dbReference type="ARBA" id="ARBA00034247"/>
    </source>
</evidence>
<dbReference type="InterPro" id="IPR043128">
    <property type="entry name" value="Rev_trsase/Diguanyl_cyclase"/>
</dbReference>
<comment type="caution">
    <text evidence="5">The sequence shown here is derived from an EMBL/GenBank/DDBJ whole genome shotgun (WGS) entry which is preliminary data.</text>
</comment>
<dbReference type="Gene3D" id="3.30.70.270">
    <property type="match status" value="1"/>
</dbReference>
<dbReference type="RefSeq" id="WP_302078600.1">
    <property type="nucleotide sequence ID" value="NZ_JAUKWQ010000008.1"/>
</dbReference>
<dbReference type="EMBL" id="JAUKWQ010000008">
    <property type="protein sequence ID" value="MDO1584361.1"/>
    <property type="molecule type" value="Genomic_DNA"/>
</dbReference>
<feature type="transmembrane region" description="Helical" evidence="3">
    <location>
        <begin position="78"/>
        <end position="103"/>
    </location>
</feature>
<dbReference type="Proteomes" id="UP001169006">
    <property type="component" value="Unassembled WGS sequence"/>
</dbReference>
<dbReference type="NCBIfam" id="TIGR00254">
    <property type="entry name" value="GGDEF"/>
    <property type="match status" value="1"/>
</dbReference>
<dbReference type="Pfam" id="PF00990">
    <property type="entry name" value="GGDEF"/>
    <property type="match status" value="1"/>
</dbReference>
<dbReference type="PROSITE" id="PS50887">
    <property type="entry name" value="GGDEF"/>
    <property type="match status" value="1"/>
</dbReference>
<dbReference type="GO" id="GO:0052621">
    <property type="term" value="F:diguanylate cyclase activity"/>
    <property type="evidence" value="ECO:0007669"/>
    <property type="project" value="UniProtKB-EC"/>
</dbReference>
<protein>
    <recommendedName>
        <fullName evidence="1">diguanylate cyclase</fullName>
        <ecNumber evidence="1">2.7.7.65</ecNumber>
    </recommendedName>
</protein>